<feature type="transmembrane region" description="Helical" evidence="9">
    <location>
        <begin position="358"/>
        <end position="378"/>
    </location>
</feature>
<feature type="transmembrane region" description="Helical" evidence="9">
    <location>
        <begin position="422"/>
        <end position="447"/>
    </location>
</feature>
<dbReference type="SMART" id="SM00116">
    <property type="entry name" value="CBS"/>
    <property type="match status" value="1"/>
</dbReference>
<protein>
    <recommendedName>
        <fullName evidence="9">Magnesium transporter MgtE</fullName>
    </recommendedName>
</protein>
<dbReference type="STRING" id="406100.SAMN04488052_102488"/>
<dbReference type="InterPro" id="IPR006667">
    <property type="entry name" value="SLC41_membr_dom"/>
</dbReference>
<evidence type="ECO:0000313" key="12">
    <source>
        <dbReference type="Proteomes" id="UP000199657"/>
    </source>
</evidence>
<dbReference type="RefSeq" id="WP_091641385.1">
    <property type="nucleotide sequence ID" value="NZ_FOEG01000002.1"/>
</dbReference>
<dbReference type="SUPFAM" id="SSF54631">
    <property type="entry name" value="CBS-domain pair"/>
    <property type="match status" value="1"/>
</dbReference>
<feature type="transmembrane region" description="Helical" evidence="9">
    <location>
        <begin position="284"/>
        <end position="304"/>
    </location>
</feature>
<evidence type="ECO:0000256" key="7">
    <source>
        <dbReference type="ARBA" id="ARBA00023136"/>
    </source>
</evidence>
<dbReference type="Pfam" id="PF00571">
    <property type="entry name" value="CBS"/>
    <property type="match status" value="2"/>
</dbReference>
<proteinExistence type="inferred from homology"/>
<dbReference type="AlphaFoldDB" id="A0A1H8S4U6"/>
<accession>A0A1H8S4U6</accession>
<evidence type="ECO:0000256" key="6">
    <source>
        <dbReference type="ARBA" id="ARBA00022989"/>
    </source>
</evidence>
<dbReference type="InterPro" id="IPR038076">
    <property type="entry name" value="MgtE_N_sf"/>
</dbReference>
<dbReference type="PANTHER" id="PTHR43773">
    <property type="entry name" value="MAGNESIUM TRANSPORTER MGTE"/>
    <property type="match status" value="1"/>
</dbReference>
<evidence type="ECO:0000256" key="5">
    <source>
        <dbReference type="ARBA" id="ARBA00022842"/>
    </source>
</evidence>
<keyword evidence="9" id="KW-0479">Metal-binding</keyword>
<dbReference type="Gene3D" id="1.25.60.10">
    <property type="entry name" value="MgtE N-terminal domain-like"/>
    <property type="match status" value="1"/>
</dbReference>
<dbReference type="CDD" id="cd04606">
    <property type="entry name" value="CBS_pair_Mg_transporter"/>
    <property type="match status" value="1"/>
</dbReference>
<dbReference type="Gene3D" id="1.10.357.20">
    <property type="entry name" value="SLC41 divalent cation transporters, integral membrane domain"/>
    <property type="match status" value="1"/>
</dbReference>
<reference evidence="11 12" key="1">
    <citation type="submission" date="2016-10" db="EMBL/GenBank/DDBJ databases">
        <authorList>
            <person name="de Groot N.N."/>
        </authorList>
    </citation>
    <scope>NUCLEOTIDE SEQUENCE [LARGE SCALE GENOMIC DNA]</scope>
    <source>
        <strain evidence="11 12">CGMCC 1.6291</strain>
    </source>
</reference>
<comment type="subcellular location">
    <subcellularLocation>
        <location evidence="9">Cell membrane</location>
        <topology evidence="9">Multi-pass membrane protein</topology>
    </subcellularLocation>
    <subcellularLocation>
        <location evidence="1">Membrane</location>
        <topology evidence="1">Multi-pass membrane protein</topology>
    </subcellularLocation>
</comment>
<dbReference type="InterPro" id="IPR000644">
    <property type="entry name" value="CBS_dom"/>
</dbReference>
<dbReference type="GO" id="GO:0015095">
    <property type="term" value="F:magnesium ion transmembrane transporter activity"/>
    <property type="evidence" value="ECO:0007669"/>
    <property type="project" value="UniProtKB-UniRule"/>
</dbReference>
<dbReference type="SUPFAM" id="SSF161093">
    <property type="entry name" value="MgtE membrane domain-like"/>
    <property type="match status" value="1"/>
</dbReference>
<gene>
    <name evidence="11" type="ORF">SAMN04488052_102488</name>
</gene>
<organism evidence="11 12">
    <name type="scientific">Aquisalimonas asiatica</name>
    <dbReference type="NCBI Taxonomy" id="406100"/>
    <lineage>
        <taxon>Bacteria</taxon>
        <taxon>Pseudomonadati</taxon>
        <taxon>Pseudomonadota</taxon>
        <taxon>Gammaproteobacteria</taxon>
        <taxon>Chromatiales</taxon>
        <taxon>Ectothiorhodospiraceae</taxon>
        <taxon>Aquisalimonas</taxon>
    </lineage>
</organism>
<keyword evidence="7 9" id="KW-0472">Membrane</keyword>
<evidence type="ECO:0000256" key="2">
    <source>
        <dbReference type="ARBA" id="ARBA00009749"/>
    </source>
</evidence>
<evidence type="ECO:0000256" key="4">
    <source>
        <dbReference type="ARBA" id="ARBA00022692"/>
    </source>
</evidence>
<keyword evidence="4 9" id="KW-0812">Transmembrane</keyword>
<dbReference type="InterPro" id="IPR006668">
    <property type="entry name" value="Mg_transptr_MgtE_intracell_dom"/>
</dbReference>
<dbReference type="SMART" id="SM00924">
    <property type="entry name" value="MgtE_N"/>
    <property type="match status" value="1"/>
</dbReference>
<dbReference type="InterPro" id="IPR006669">
    <property type="entry name" value="MgtE_transporter"/>
</dbReference>
<dbReference type="GO" id="GO:0005886">
    <property type="term" value="C:plasma membrane"/>
    <property type="evidence" value="ECO:0007669"/>
    <property type="project" value="UniProtKB-SubCell"/>
</dbReference>
<keyword evidence="12" id="KW-1185">Reference proteome</keyword>
<evidence type="ECO:0000256" key="1">
    <source>
        <dbReference type="ARBA" id="ARBA00004141"/>
    </source>
</evidence>
<dbReference type="PROSITE" id="PS51371">
    <property type="entry name" value="CBS"/>
    <property type="match status" value="1"/>
</dbReference>
<dbReference type="EMBL" id="FOEG01000002">
    <property type="protein sequence ID" value="SEO73622.1"/>
    <property type="molecule type" value="Genomic_DNA"/>
</dbReference>
<dbReference type="InterPro" id="IPR036739">
    <property type="entry name" value="SLC41_membr_dom_sf"/>
</dbReference>
<keyword evidence="9" id="KW-1003">Cell membrane</keyword>
<dbReference type="NCBIfam" id="TIGR00400">
    <property type="entry name" value="mgtE"/>
    <property type="match status" value="1"/>
</dbReference>
<evidence type="ECO:0000256" key="8">
    <source>
        <dbReference type="PROSITE-ProRule" id="PRU00703"/>
    </source>
</evidence>
<evidence type="ECO:0000256" key="3">
    <source>
        <dbReference type="ARBA" id="ARBA00022448"/>
    </source>
</evidence>
<dbReference type="Pfam" id="PF03448">
    <property type="entry name" value="MgtE_N"/>
    <property type="match status" value="1"/>
</dbReference>
<comment type="caution">
    <text evidence="9">Lacks conserved residue(s) required for the propagation of feature annotation.</text>
</comment>
<comment type="similarity">
    <text evidence="2 9">Belongs to the SLC41A transporter family.</text>
</comment>
<dbReference type="InterPro" id="IPR046342">
    <property type="entry name" value="CBS_dom_sf"/>
</dbReference>
<dbReference type="SUPFAM" id="SSF158791">
    <property type="entry name" value="MgtE N-terminal domain-like"/>
    <property type="match status" value="1"/>
</dbReference>
<comment type="function">
    <text evidence="9">Acts as a magnesium transporter.</text>
</comment>
<feature type="transmembrane region" description="Helical" evidence="9">
    <location>
        <begin position="384"/>
        <end position="410"/>
    </location>
</feature>
<keyword evidence="8" id="KW-0129">CBS domain</keyword>
<evidence type="ECO:0000313" key="11">
    <source>
        <dbReference type="EMBL" id="SEO73622.1"/>
    </source>
</evidence>
<evidence type="ECO:0000256" key="9">
    <source>
        <dbReference type="RuleBase" id="RU362011"/>
    </source>
</evidence>
<dbReference type="Pfam" id="PF01769">
    <property type="entry name" value="MgtE"/>
    <property type="match status" value="1"/>
</dbReference>
<keyword evidence="5 9" id="KW-0460">Magnesium</keyword>
<dbReference type="GO" id="GO:0046872">
    <property type="term" value="F:metal ion binding"/>
    <property type="evidence" value="ECO:0007669"/>
    <property type="project" value="UniProtKB-KW"/>
</dbReference>
<dbReference type="Proteomes" id="UP000199657">
    <property type="component" value="Unassembled WGS sequence"/>
</dbReference>
<keyword evidence="6 9" id="KW-1133">Transmembrane helix</keyword>
<keyword evidence="3 9" id="KW-0813">Transport</keyword>
<feature type="domain" description="CBS" evidence="10">
    <location>
        <begin position="200"/>
        <end position="256"/>
    </location>
</feature>
<name>A0A1H8S4U6_9GAMM</name>
<comment type="subunit">
    <text evidence="9">Homodimer.</text>
</comment>
<sequence length="449" mass="49274">MEKTELIEQTISLYRGEHWDALDSHLELMAVQDIAEALTELESGEATGLLQRLPQDRRPSVFAYASPATQLGILKELDDEDGRFILYHLLPDDRTAVLERLEPDDLQSMLRLLSPENVKEALRLLGYPEESAGRIMTPSFLTVRAGWTVEHALKHVREHSTAGETVNVVFVVDTRGALLGRVRLQDFVLGDPGRRIEEVMREDPVSVVVSEDREEAARLMKHYDLEVLPVVDHTGVMLGIVTVDDVIDVVEEEATEDFHKMASVSALNYSLKDARPSLLYRKRVGWLVLLVFANVFGGTAIAYFEETIEAVVALVFFLPLIVDSGGNAGSQSATLMVRALATGDVRMKDWLRLWGKELGVAIGLGATMALAVSVLGLWRGGTELALIVSLAMLCVVIMGSMIGMLLPFGLARFNLDPAAASAPLITSIADFFGILIYFSIATAFLTLPG</sequence>
<dbReference type="OrthoDB" id="9790355at2"/>
<dbReference type="Gene3D" id="3.10.580.10">
    <property type="entry name" value="CBS-domain"/>
    <property type="match status" value="1"/>
</dbReference>
<dbReference type="PANTHER" id="PTHR43773:SF1">
    <property type="entry name" value="MAGNESIUM TRANSPORTER MGTE"/>
    <property type="match status" value="1"/>
</dbReference>
<evidence type="ECO:0000259" key="10">
    <source>
        <dbReference type="PROSITE" id="PS51371"/>
    </source>
</evidence>